<gene>
    <name evidence="5" type="ORF">DBT_1850</name>
</gene>
<keyword evidence="6" id="KW-1185">Reference proteome</keyword>
<dbReference type="PANTHER" id="PTHR12510">
    <property type="entry name" value="TROPONIN C-AKIN-1 PROTEIN"/>
    <property type="match status" value="1"/>
</dbReference>
<dbReference type="CDD" id="cd06661">
    <property type="entry name" value="GGCT_like"/>
    <property type="match status" value="1"/>
</dbReference>
<dbReference type="SUPFAM" id="SSF110857">
    <property type="entry name" value="Gamma-glutamyl cyclotransferase-like"/>
    <property type="match status" value="1"/>
</dbReference>
<dbReference type="InterPro" id="IPR009288">
    <property type="entry name" value="AIG2-like_dom"/>
</dbReference>
<evidence type="ECO:0000313" key="5">
    <source>
        <dbReference type="EMBL" id="OCC14790.1"/>
    </source>
</evidence>
<dbReference type="InterPro" id="IPR013024">
    <property type="entry name" value="GGCT-like"/>
</dbReference>
<dbReference type="Pfam" id="PF06094">
    <property type="entry name" value="GGACT"/>
    <property type="match status" value="1"/>
</dbReference>
<accession>A0A1B9F4D4</accession>
<evidence type="ECO:0000256" key="1">
    <source>
        <dbReference type="ARBA" id="ARBA00008861"/>
    </source>
</evidence>
<dbReference type="Proteomes" id="UP000093080">
    <property type="component" value="Unassembled WGS sequence"/>
</dbReference>
<proteinExistence type="inferred from homology"/>
<evidence type="ECO:0000256" key="2">
    <source>
        <dbReference type="PIRSR" id="PIRSR639126-1"/>
    </source>
</evidence>
<comment type="similarity">
    <text evidence="1 3">Belongs to the gamma-glutamylcyclotransferase family.</text>
</comment>
<dbReference type="InterPro" id="IPR036568">
    <property type="entry name" value="GGCT-like_sf"/>
</dbReference>
<dbReference type="PANTHER" id="PTHR12510:SF4">
    <property type="entry name" value="GAMMA-GLUTAMYLAMINECYCLOTRANSFERASE"/>
    <property type="match status" value="1"/>
</dbReference>
<name>A0A1B9F4D4_9BACT</name>
<dbReference type="AlphaFoldDB" id="A0A1B9F4D4"/>
<dbReference type="OrthoDB" id="8538589at2"/>
<evidence type="ECO:0000313" key="6">
    <source>
        <dbReference type="Proteomes" id="UP000093080"/>
    </source>
</evidence>
<dbReference type="InterPro" id="IPR039126">
    <property type="entry name" value="GGACT"/>
</dbReference>
<dbReference type="GO" id="GO:0005829">
    <property type="term" value="C:cytosol"/>
    <property type="evidence" value="ECO:0007669"/>
    <property type="project" value="TreeGrafter"/>
</dbReference>
<evidence type="ECO:0000259" key="4">
    <source>
        <dbReference type="Pfam" id="PF06094"/>
    </source>
</evidence>
<comment type="caution">
    <text evidence="5">The sequence shown here is derived from an EMBL/GenBank/DDBJ whole genome shotgun (WGS) entry which is preliminary data.</text>
</comment>
<dbReference type="GO" id="GO:0061929">
    <property type="term" value="F:gamma-glutamylaminecyclotransferase activity"/>
    <property type="evidence" value="ECO:0007669"/>
    <property type="project" value="InterPro"/>
</dbReference>
<feature type="domain" description="Gamma-glutamylcyclotransferase AIG2-like" evidence="4">
    <location>
        <begin position="6"/>
        <end position="108"/>
    </location>
</feature>
<sequence length="118" mass="13876">MSEDYLFVYGTLKKGFVNHSYLRGAKFVGKAYTKSKYALYVGEYPFVVKNQPLSNIFGELYEINEAILSHVDELEEHPDLYCREKVPVIIEEKEEEVLAWIYFFPRPRGRLVRDGVFK</sequence>
<organism evidence="5 6">
    <name type="scientific">Dissulfuribacter thermophilus</name>
    <dbReference type="NCBI Taxonomy" id="1156395"/>
    <lineage>
        <taxon>Bacteria</taxon>
        <taxon>Pseudomonadati</taxon>
        <taxon>Thermodesulfobacteriota</taxon>
        <taxon>Dissulfuribacteria</taxon>
        <taxon>Dissulfuribacterales</taxon>
        <taxon>Dissulfuribacteraceae</taxon>
        <taxon>Dissulfuribacter</taxon>
    </lineage>
</organism>
<reference evidence="5 6" key="1">
    <citation type="submission" date="2016-06" db="EMBL/GenBank/DDBJ databases">
        <title>Respiratory ammonification of nitrate coupled to the oxidation of elemental sulfur in deep-sea autotrophic thermophilic bacteria.</title>
        <authorList>
            <person name="Slobodkina G.B."/>
            <person name="Mardanov A.V."/>
            <person name="Ravin N.V."/>
            <person name="Frolova A.A."/>
            <person name="Viryasiv M.B."/>
            <person name="Chernyh N.A."/>
            <person name="Bonch-Osmolovskaya E.A."/>
            <person name="Slobodkin A.I."/>
        </authorList>
    </citation>
    <scope>NUCLEOTIDE SEQUENCE [LARGE SCALE GENOMIC DNA]</scope>
    <source>
        <strain evidence="5 6">S69</strain>
    </source>
</reference>
<feature type="active site" description="Proton acceptor" evidence="2">
    <location>
        <position position="75"/>
    </location>
</feature>
<dbReference type="Gene3D" id="3.10.490.10">
    <property type="entry name" value="Gamma-glutamyl cyclotransferase-like"/>
    <property type="match status" value="1"/>
</dbReference>
<evidence type="ECO:0000256" key="3">
    <source>
        <dbReference type="RuleBase" id="RU367036"/>
    </source>
</evidence>
<dbReference type="EMBL" id="MAGO01000009">
    <property type="protein sequence ID" value="OCC14790.1"/>
    <property type="molecule type" value="Genomic_DNA"/>
</dbReference>
<dbReference type="RefSeq" id="WP_067619321.1">
    <property type="nucleotide sequence ID" value="NZ_MAGO01000009.1"/>
</dbReference>
<dbReference type="STRING" id="1156395.DBT_1850"/>
<protein>
    <recommendedName>
        <fullName evidence="3">Gamma-glutamylcyclotransferase family protein</fullName>
    </recommendedName>
</protein>